<name>A0A1G4I051_TRYEQ</name>
<dbReference type="AlphaFoldDB" id="A0A1G4I051"/>
<dbReference type="Gene3D" id="3.40.250.10">
    <property type="entry name" value="Rhodanese-like domain"/>
    <property type="match status" value="1"/>
</dbReference>
<proteinExistence type="predicted"/>
<dbReference type="InterPro" id="IPR036873">
    <property type="entry name" value="Rhodanese-like_dom_sf"/>
</dbReference>
<sequence length="162" mass="17806">MAQWVPKTAWKVSNLNKRYGPGYITSGFSSENTLGYTHMVHDSHKLREKLSSRKGIFVIDVRDPGERKLNPVPRSVALHHHDLLSGASCPILPQQKSAAELFVLASNESRGLNSAAALRRWGYDSVVQVDYNTLVEAGYVSRCDYATAGTKDSAEQAVSGED</sequence>
<gene>
    <name evidence="1" type="ORF">TEOVI_000766000</name>
</gene>
<organism evidence="1 2">
    <name type="scientific">Trypanosoma equiperdum</name>
    <dbReference type="NCBI Taxonomy" id="5694"/>
    <lineage>
        <taxon>Eukaryota</taxon>
        <taxon>Discoba</taxon>
        <taxon>Euglenozoa</taxon>
        <taxon>Kinetoplastea</taxon>
        <taxon>Metakinetoplastina</taxon>
        <taxon>Trypanosomatida</taxon>
        <taxon>Trypanosomatidae</taxon>
        <taxon>Trypanosoma</taxon>
    </lineage>
</organism>
<evidence type="ECO:0000313" key="2">
    <source>
        <dbReference type="Proteomes" id="UP000195570"/>
    </source>
</evidence>
<dbReference type="Proteomes" id="UP000195570">
    <property type="component" value="Unassembled WGS sequence"/>
</dbReference>
<keyword evidence="2" id="KW-1185">Reference proteome</keyword>
<dbReference type="EMBL" id="CZPT02000195">
    <property type="protein sequence ID" value="SCU64957.1"/>
    <property type="molecule type" value="Genomic_DNA"/>
</dbReference>
<dbReference type="GeneID" id="92381594"/>
<evidence type="ECO:0000313" key="1">
    <source>
        <dbReference type="EMBL" id="SCU64957.1"/>
    </source>
</evidence>
<reference evidence="1" key="1">
    <citation type="submission" date="2016-09" db="EMBL/GenBank/DDBJ databases">
        <authorList>
            <person name="Hebert L."/>
            <person name="Moumen B."/>
        </authorList>
    </citation>
    <scope>NUCLEOTIDE SEQUENCE [LARGE SCALE GENOMIC DNA]</scope>
    <source>
        <strain evidence="1">OVI</strain>
    </source>
</reference>
<accession>A0A1G4I051</accession>
<protein>
    <recommendedName>
        <fullName evidence="3">Rhodanese-like domain containing protein</fullName>
    </recommendedName>
</protein>
<evidence type="ECO:0008006" key="3">
    <source>
        <dbReference type="Google" id="ProtNLM"/>
    </source>
</evidence>
<dbReference type="RefSeq" id="XP_067076638.1">
    <property type="nucleotide sequence ID" value="XM_067220537.1"/>
</dbReference>
<comment type="caution">
    <text evidence="1">The sequence shown here is derived from an EMBL/GenBank/DDBJ whole genome shotgun (WGS) entry which is preliminary data.</text>
</comment>
<dbReference type="VEuPathDB" id="TriTrypDB:TEOVI_000766000"/>
<dbReference type="SUPFAM" id="SSF52821">
    <property type="entry name" value="Rhodanese/Cell cycle control phosphatase"/>
    <property type="match status" value="1"/>
</dbReference>